<dbReference type="Pfam" id="PF04945">
    <property type="entry name" value="YHS"/>
    <property type="match status" value="1"/>
</dbReference>
<dbReference type="SMART" id="SM00746">
    <property type="entry name" value="TRASH"/>
    <property type="match status" value="1"/>
</dbReference>
<sequence>MKDPVCGSEVGEKSESIKYDGKEYRFCCASCRWAFEKNPKQFVGEKK</sequence>
<feature type="domain" description="TRASH" evidence="1">
    <location>
        <begin position="3"/>
        <end position="39"/>
    </location>
</feature>
<dbReference type="InterPro" id="IPR009078">
    <property type="entry name" value="Ferritin-like_SF"/>
</dbReference>
<organism evidence="2 3">
    <name type="scientific">Candidatus Nitrosotenuis uzonensis</name>
    <dbReference type="NCBI Taxonomy" id="1407055"/>
    <lineage>
        <taxon>Archaea</taxon>
        <taxon>Nitrososphaerota</taxon>
        <taxon>Candidatus Nitrosotenuis</taxon>
    </lineage>
</organism>
<dbReference type="SUPFAM" id="SSF47240">
    <property type="entry name" value="Ferritin-like"/>
    <property type="match status" value="1"/>
</dbReference>
<dbReference type="InterPro" id="IPR011017">
    <property type="entry name" value="TRASH_dom"/>
</dbReference>
<dbReference type="GO" id="GO:0004497">
    <property type="term" value="F:monooxygenase activity"/>
    <property type="evidence" value="ECO:0007669"/>
    <property type="project" value="UniProtKB-KW"/>
</dbReference>
<dbReference type="Gene3D" id="1.10.620.20">
    <property type="entry name" value="Ribonucleotide Reductase, subunit A"/>
    <property type="match status" value="1"/>
</dbReference>
<evidence type="ECO:0000313" key="3">
    <source>
        <dbReference type="Proteomes" id="UP000655759"/>
    </source>
</evidence>
<gene>
    <name evidence="2" type="ORF">NUZ5A_20150</name>
</gene>
<evidence type="ECO:0000259" key="1">
    <source>
        <dbReference type="SMART" id="SM00746"/>
    </source>
</evidence>
<dbReference type="InterPro" id="IPR007029">
    <property type="entry name" value="YHS_dom"/>
</dbReference>
<dbReference type="RefSeq" id="WP_205097791.1">
    <property type="nucleotide sequence ID" value="NZ_CAJNAQ010000002.1"/>
</dbReference>
<name>A0A812EZ60_9ARCH</name>
<protein>
    <submittedName>
        <fullName evidence="2">Toluene monooxygenase system protein A</fullName>
        <ecNumber evidence="2">1.14.13.-</ecNumber>
    </submittedName>
</protein>
<reference evidence="2" key="1">
    <citation type="submission" date="2021-02" db="EMBL/GenBank/DDBJ databases">
        <authorList>
            <person name="Han P."/>
        </authorList>
    </citation>
    <scope>NUCLEOTIDE SEQUENCE</scope>
    <source>
        <strain evidence="2">Candidatus Nitrosotenuis uzonensis 5A</strain>
    </source>
</reference>
<comment type="caution">
    <text evidence="2">The sequence shown here is derived from an EMBL/GenBank/DDBJ whole genome shotgun (WGS) entry which is preliminary data.</text>
</comment>
<dbReference type="EMBL" id="CAJNAQ010000002">
    <property type="protein sequence ID" value="CAE6486492.1"/>
    <property type="molecule type" value="Genomic_DNA"/>
</dbReference>
<dbReference type="AlphaFoldDB" id="A0A812EZ60"/>
<keyword evidence="2" id="KW-0503">Monooxygenase</keyword>
<dbReference type="InterPro" id="IPR012348">
    <property type="entry name" value="RNR-like"/>
</dbReference>
<dbReference type="EC" id="1.14.13.-" evidence="2"/>
<proteinExistence type="predicted"/>
<accession>A0A812EZ60</accession>
<dbReference type="Proteomes" id="UP000655759">
    <property type="component" value="Unassembled WGS sequence"/>
</dbReference>
<keyword evidence="2" id="KW-0560">Oxidoreductase</keyword>
<evidence type="ECO:0000313" key="2">
    <source>
        <dbReference type="EMBL" id="CAE6486492.1"/>
    </source>
</evidence>